<dbReference type="Pfam" id="PF00126">
    <property type="entry name" value="HTH_1"/>
    <property type="match status" value="1"/>
</dbReference>
<feature type="domain" description="HTH lysR-type" evidence="1">
    <location>
        <begin position="63"/>
        <end position="121"/>
    </location>
</feature>
<dbReference type="InterPro" id="IPR036390">
    <property type="entry name" value="WH_DNA-bd_sf"/>
</dbReference>
<organism evidence="2 3">
    <name type="scientific">Thermodesulfovibrio aggregans</name>
    <dbReference type="NCBI Taxonomy" id="86166"/>
    <lineage>
        <taxon>Bacteria</taxon>
        <taxon>Pseudomonadati</taxon>
        <taxon>Nitrospirota</taxon>
        <taxon>Thermodesulfovibrionia</taxon>
        <taxon>Thermodesulfovibrionales</taxon>
        <taxon>Thermodesulfovibrionaceae</taxon>
        <taxon>Thermodesulfovibrio</taxon>
    </lineage>
</organism>
<dbReference type="PANTHER" id="PTHR30432">
    <property type="entry name" value="TRANSCRIPTIONAL REGULATOR MODE"/>
    <property type="match status" value="1"/>
</dbReference>
<dbReference type="STRING" id="86166.TAGGR_1438"/>
<dbReference type="InterPro" id="IPR000847">
    <property type="entry name" value="LysR_HTH_N"/>
</dbReference>
<reference evidence="3" key="1">
    <citation type="submission" date="2016-01" db="EMBL/GenBank/DDBJ databases">
        <title>Draft genome sequence of Thermodesulfovibrio aggregans strain TGE-P1.</title>
        <authorList>
            <person name="Sekiguchi Y."/>
            <person name="Ohashi A."/>
            <person name="Matsuura N."/>
            <person name="Tourlousse M.D."/>
        </authorList>
    </citation>
    <scope>NUCLEOTIDE SEQUENCE [LARGE SCALE GENOMIC DNA]</scope>
    <source>
        <strain evidence="3">TGE-P1</strain>
    </source>
</reference>
<dbReference type="AlphaFoldDB" id="A0A0U9HME5"/>
<dbReference type="Gene3D" id="1.10.10.10">
    <property type="entry name" value="Winged helix-like DNA-binding domain superfamily/Winged helix DNA-binding domain"/>
    <property type="match status" value="1"/>
</dbReference>
<sequence>MIFVDISLYFIVYFHTMKKRGRKPLKNPHQFCVTGSGKHGDYELKGKIWIEGGEGTFLGYGRIALLEKIKQHGSISKAAKALNMSYRQAWRLINSMNRQAGKPFVETQVGGKSGGGTKITETAEKAIEQFWRIHEDFKKFLSEEIKNFKI</sequence>
<accession>A0A0U9HME5</accession>
<dbReference type="InterPro" id="IPR051815">
    <property type="entry name" value="Molybdate_resp_trans_reg"/>
</dbReference>
<dbReference type="PANTHER" id="PTHR30432:SF1">
    <property type="entry name" value="DNA-BINDING TRANSCRIPTIONAL DUAL REGULATOR MODE"/>
    <property type="match status" value="1"/>
</dbReference>
<dbReference type="SUPFAM" id="SSF46785">
    <property type="entry name" value="Winged helix' DNA-binding domain"/>
    <property type="match status" value="1"/>
</dbReference>
<name>A0A0U9HME5_9BACT</name>
<protein>
    <submittedName>
        <fullName evidence="2">Molybdate transport system regulatory protein</fullName>
    </submittedName>
</protein>
<comment type="caution">
    <text evidence="2">The sequence shown here is derived from an EMBL/GenBank/DDBJ whole genome shotgun (WGS) entry which is preliminary data.</text>
</comment>
<keyword evidence="3" id="KW-1185">Reference proteome</keyword>
<gene>
    <name evidence="2" type="ORF">TAGGR_1438</name>
</gene>
<evidence type="ECO:0000259" key="1">
    <source>
        <dbReference type="Pfam" id="PF00126"/>
    </source>
</evidence>
<dbReference type="EMBL" id="BCNO01000001">
    <property type="protein sequence ID" value="GAQ94259.1"/>
    <property type="molecule type" value="Genomic_DNA"/>
</dbReference>
<proteinExistence type="predicted"/>
<evidence type="ECO:0000313" key="3">
    <source>
        <dbReference type="Proteomes" id="UP000054976"/>
    </source>
</evidence>
<dbReference type="GO" id="GO:0003700">
    <property type="term" value="F:DNA-binding transcription factor activity"/>
    <property type="evidence" value="ECO:0007669"/>
    <property type="project" value="InterPro"/>
</dbReference>
<evidence type="ECO:0000313" key="2">
    <source>
        <dbReference type="EMBL" id="GAQ94259.1"/>
    </source>
</evidence>
<dbReference type="Proteomes" id="UP000054976">
    <property type="component" value="Unassembled WGS sequence"/>
</dbReference>
<dbReference type="InterPro" id="IPR036388">
    <property type="entry name" value="WH-like_DNA-bd_sf"/>
</dbReference>